<keyword evidence="7" id="KW-0067">ATP-binding</keyword>
<dbReference type="FunFam" id="3.40.1700.10:FF:000001">
    <property type="entry name" value="DNA integrity scanning protein DisA"/>
    <property type="match status" value="1"/>
</dbReference>
<dbReference type="GO" id="GO:0005524">
    <property type="term" value="F:ATP binding"/>
    <property type="evidence" value="ECO:0007669"/>
    <property type="project" value="UniProtKB-KW"/>
</dbReference>
<dbReference type="InterPro" id="IPR010994">
    <property type="entry name" value="RuvA_2-like"/>
</dbReference>
<keyword evidence="10" id="KW-0234">DNA repair</keyword>
<feature type="compositionally biased region" description="Basic and acidic residues" evidence="12">
    <location>
        <begin position="1"/>
        <end position="25"/>
    </location>
</feature>
<dbReference type="PANTHER" id="PTHR34185">
    <property type="entry name" value="DIADENYLATE CYCLASE"/>
    <property type="match status" value="1"/>
</dbReference>
<evidence type="ECO:0000256" key="5">
    <source>
        <dbReference type="ARBA" id="ARBA00022741"/>
    </source>
</evidence>
<evidence type="ECO:0000256" key="4">
    <source>
        <dbReference type="ARBA" id="ARBA00022695"/>
    </source>
</evidence>
<evidence type="ECO:0000256" key="12">
    <source>
        <dbReference type="SAM" id="MobiDB-lite"/>
    </source>
</evidence>
<reference evidence="14 15" key="1">
    <citation type="submission" date="2019-04" db="EMBL/GenBank/DDBJ databases">
        <title>Cohnella sp. nov., isolated from soil.</title>
        <authorList>
            <person name="Kim W."/>
        </authorList>
    </citation>
    <scope>NUCLEOTIDE SEQUENCE [LARGE SCALE GENOMIC DNA]</scope>
    <source>
        <strain evidence="14 15">CAU 1483</strain>
    </source>
</reference>
<comment type="caution">
    <text evidence="14">The sequence shown here is derived from an EMBL/GenBank/DDBJ whole genome shotgun (WGS) entry which is preliminary data.</text>
</comment>
<keyword evidence="6" id="KW-0227">DNA damage</keyword>
<dbReference type="InterPro" id="IPR003390">
    <property type="entry name" value="DNA_integrity_scan_DisA_N"/>
</dbReference>
<evidence type="ECO:0000259" key="13">
    <source>
        <dbReference type="PROSITE" id="PS51794"/>
    </source>
</evidence>
<dbReference type="OrthoDB" id="41841at2"/>
<dbReference type="PROSITE" id="PS51794">
    <property type="entry name" value="DAC"/>
    <property type="match status" value="1"/>
</dbReference>
<gene>
    <name evidence="14" type="primary">disA</name>
    <name evidence="14" type="ORF">E5161_19760</name>
</gene>
<evidence type="ECO:0000313" key="15">
    <source>
        <dbReference type="Proteomes" id="UP000309673"/>
    </source>
</evidence>
<keyword evidence="3" id="KW-0808">Transferase</keyword>
<dbReference type="Gene3D" id="1.10.150.20">
    <property type="entry name" value="5' to 3' exonuclease, C-terminal subdomain"/>
    <property type="match status" value="1"/>
</dbReference>
<evidence type="ECO:0000256" key="6">
    <source>
        <dbReference type="ARBA" id="ARBA00022763"/>
    </source>
</evidence>
<dbReference type="Pfam" id="PF02457">
    <property type="entry name" value="DAC"/>
    <property type="match status" value="1"/>
</dbReference>
<dbReference type="HAMAP" id="MF_01438">
    <property type="entry name" value="DisA"/>
    <property type="match status" value="1"/>
</dbReference>
<dbReference type="SUPFAM" id="SSF47781">
    <property type="entry name" value="RuvA domain 2-like"/>
    <property type="match status" value="1"/>
</dbReference>
<feature type="region of interest" description="Disordered" evidence="12">
    <location>
        <begin position="1"/>
        <end position="31"/>
    </location>
</feature>
<dbReference type="Pfam" id="PF10635">
    <property type="entry name" value="DisA-linker"/>
    <property type="match status" value="1"/>
</dbReference>
<keyword evidence="5" id="KW-0547">Nucleotide-binding</keyword>
<evidence type="ECO:0000256" key="3">
    <source>
        <dbReference type="ARBA" id="ARBA00022679"/>
    </source>
</evidence>
<evidence type="ECO:0000313" key="14">
    <source>
        <dbReference type="EMBL" id="TJY38895.1"/>
    </source>
</evidence>
<dbReference type="InterPro" id="IPR038331">
    <property type="entry name" value="DisA_sf"/>
</dbReference>
<evidence type="ECO:0000256" key="7">
    <source>
        <dbReference type="ARBA" id="ARBA00022840"/>
    </source>
</evidence>
<evidence type="ECO:0000256" key="8">
    <source>
        <dbReference type="ARBA" id="ARBA00022842"/>
    </source>
</evidence>
<dbReference type="GO" id="GO:0006281">
    <property type="term" value="P:DNA repair"/>
    <property type="evidence" value="ECO:0007669"/>
    <property type="project" value="UniProtKB-KW"/>
</dbReference>
<proteinExistence type="inferred from homology"/>
<evidence type="ECO:0000256" key="9">
    <source>
        <dbReference type="ARBA" id="ARBA00023125"/>
    </source>
</evidence>
<feature type="domain" description="DAC" evidence="13">
    <location>
        <begin position="27"/>
        <end position="165"/>
    </location>
</feature>
<dbReference type="EC" id="2.7.7.85" evidence="11"/>
<name>A0A4U0F2W7_9BACL</name>
<dbReference type="NCBIfam" id="NF010009">
    <property type="entry name" value="PRK13482.1"/>
    <property type="match status" value="1"/>
</dbReference>
<evidence type="ECO:0000256" key="10">
    <source>
        <dbReference type="ARBA" id="ARBA00023204"/>
    </source>
</evidence>
<keyword evidence="8" id="KW-0460">Magnesium</keyword>
<dbReference type="AlphaFoldDB" id="A0A4U0F2W7"/>
<dbReference type="Gene3D" id="3.40.1700.10">
    <property type="entry name" value="DNA integrity scanning protein, DisA, N-terminal domain"/>
    <property type="match status" value="1"/>
</dbReference>
<dbReference type="Gene3D" id="1.20.1260.110">
    <property type="entry name" value="DNA integrity scanning linker region"/>
    <property type="match status" value="1"/>
</dbReference>
<dbReference type="Proteomes" id="UP000309673">
    <property type="component" value="Unassembled WGS sequence"/>
</dbReference>
<sequence length="378" mass="43029">MKEHKEKDKEKERDKDKERERERENQQQTMEQLLRMVTPGTPFRDGLENVLRAKTGGLIVVGYSPEVMQVVDGGFSINCDFSPNYLYELAKMDGAIILSEDAKRILYANTQLIPDSSISSIETGIRHRTAERVAKQTGKLVVSISQRRNIITLYQGQMRYALKEMGVILTKANQAIQTLERYRAVFSQALTNLSALEFEELVTMHEVAYVLQRAEMVLRIKNEINRYVLELGNEGRLISMQLEELIGSAEEEVRLLIKDYAKDSTDEKVKDILSSLKKLSSEELLDTSHLIRLLGYPSLSSVAEEGLLPRGYRMLSKIPRLPSVIIHNLVERFGALPHIVLGSIEDLDEVDGIGEVRARAIMEGLKRIQEQVFIDRQI</sequence>
<organism evidence="14 15">
    <name type="scientific">Cohnella pontilimi</name>
    <dbReference type="NCBI Taxonomy" id="2564100"/>
    <lineage>
        <taxon>Bacteria</taxon>
        <taxon>Bacillati</taxon>
        <taxon>Bacillota</taxon>
        <taxon>Bacilli</taxon>
        <taxon>Bacillales</taxon>
        <taxon>Paenibacillaceae</taxon>
        <taxon>Cohnella</taxon>
    </lineage>
</organism>
<protein>
    <recommendedName>
        <fullName evidence="11">diadenylate cyclase</fullName>
        <ecNumber evidence="11">2.7.7.85</ecNumber>
    </recommendedName>
</protein>
<comment type="catalytic activity">
    <reaction evidence="1">
        <text>2 ATP = 3',3'-c-di-AMP + 2 diphosphate</text>
        <dbReference type="Rhea" id="RHEA:35655"/>
        <dbReference type="ChEBI" id="CHEBI:30616"/>
        <dbReference type="ChEBI" id="CHEBI:33019"/>
        <dbReference type="ChEBI" id="CHEBI:71500"/>
        <dbReference type="EC" id="2.7.7.85"/>
    </reaction>
</comment>
<evidence type="ECO:0000256" key="1">
    <source>
        <dbReference type="ARBA" id="ARBA00000877"/>
    </source>
</evidence>
<dbReference type="GO" id="GO:0004016">
    <property type="term" value="F:adenylate cyclase activity"/>
    <property type="evidence" value="ECO:0007669"/>
    <property type="project" value="TreeGrafter"/>
</dbReference>
<dbReference type="PANTHER" id="PTHR34185:SF3">
    <property type="entry name" value="DNA INTEGRITY SCANNING PROTEIN DISA"/>
    <property type="match status" value="1"/>
</dbReference>
<evidence type="ECO:0000256" key="2">
    <source>
        <dbReference type="ARBA" id="ARBA00001946"/>
    </source>
</evidence>
<dbReference type="RefSeq" id="WP_136779603.1">
    <property type="nucleotide sequence ID" value="NZ_SUPK01000012.1"/>
</dbReference>
<dbReference type="InterPro" id="IPR050338">
    <property type="entry name" value="DisA"/>
</dbReference>
<dbReference type="GO" id="GO:0106408">
    <property type="term" value="F:diadenylate cyclase activity"/>
    <property type="evidence" value="ECO:0007669"/>
    <property type="project" value="UniProtKB-EC"/>
</dbReference>
<keyword evidence="4" id="KW-0548">Nucleotidyltransferase</keyword>
<dbReference type="EMBL" id="SUPK01000012">
    <property type="protein sequence ID" value="TJY38895.1"/>
    <property type="molecule type" value="Genomic_DNA"/>
</dbReference>
<keyword evidence="15" id="KW-1185">Reference proteome</keyword>
<evidence type="ECO:0000256" key="11">
    <source>
        <dbReference type="ARBA" id="ARBA00066492"/>
    </source>
</evidence>
<comment type="cofactor">
    <cofactor evidence="2">
        <name>Mg(2+)</name>
        <dbReference type="ChEBI" id="CHEBI:18420"/>
    </cofactor>
</comment>
<keyword evidence="9" id="KW-0238">DNA-binding</keyword>
<dbReference type="InterPro" id="IPR036888">
    <property type="entry name" value="DNA_integrity_DisA_N_sf"/>
</dbReference>
<dbReference type="InterPro" id="IPR023763">
    <property type="entry name" value="DNA_integrity_scanning_protein"/>
</dbReference>
<dbReference type="GO" id="GO:0003677">
    <property type="term" value="F:DNA binding"/>
    <property type="evidence" value="ECO:0007669"/>
    <property type="project" value="UniProtKB-KW"/>
</dbReference>
<dbReference type="SUPFAM" id="SSF143597">
    <property type="entry name" value="YojJ-like"/>
    <property type="match status" value="1"/>
</dbReference>
<accession>A0A4U0F2W7</accession>
<dbReference type="InterPro" id="IPR018906">
    <property type="entry name" value="DNA_integrity_scan_DisA_link"/>
</dbReference>